<dbReference type="Proteomes" id="UP001432011">
    <property type="component" value="Chromosome"/>
</dbReference>
<feature type="chain" id="PRO_5046095628" evidence="1">
    <location>
        <begin position="25"/>
        <end position="319"/>
    </location>
</feature>
<dbReference type="RefSeq" id="WP_222709588.1">
    <property type="nucleotide sequence ID" value="NZ_CP108085.1"/>
</dbReference>
<accession>A0ABZ1T0E3</accession>
<dbReference type="PANTHER" id="PTHR48098">
    <property type="entry name" value="ENTEROCHELIN ESTERASE-RELATED"/>
    <property type="match status" value="1"/>
</dbReference>
<dbReference type="InterPro" id="IPR050583">
    <property type="entry name" value="Mycobacterial_A85_antigen"/>
</dbReference>
<evidence type="ECO:0000313" key="2">
    <source>
        <dbReference type="EMBL" id="WUP78082.1"/>
    </source>
</evidence>
<evidence type="ECO:0000313" key="3">
    <source>
        <dbReference type="Proteomes" id="UP001432011"/>
    </source>
</evidence>
<feature type="signal peptide" evidence="1">
    <location>
        <begin position="1"/>
        <end position="24"/>
    </location>
</feature>
<proteinExistence type="predicted"/>
<dbReference type="InterPro" id="IPR000801">
    <property type="entry name" value="Esterase-like"/>
</dbReference>
<organism evidence="2 3">
    <name type="scientific">Microbispora hainanensis</name>
    <dbReference type="NCBI Taxonomy" id="568844"/>
    <lineage>
        <taxon>Bacteria</taxon>
        <taxon>Bacillati</taxon>
        <taxon>Actinomycetota</taxon>
        <taxon>Actinomycetes</taxon>
        <taxon>Streptosporangiales</taxon>
        <taxon>Streptosporangiaceae</taxon>
        <taxon>Microbispora</taxon>
    </lineage>
</organism>
<sequence length="319" mass="34158">MKTFVAWLVLVVIVTGCQSTTESAAPPPARPPAAATATATATATVVSQEAVDERTDRLVIDSPAAGGERSVWVVKPAAWKPGSTGWRALYLLHGCCAGGAFDWLRTGEVARLTARLDAVVIVPEGGPMGWYADWRDGPGWETFHMTEVPRLVEPRYGVGTRRAVAGFSMGGLGAFVYAARHPGMFEAAASFSGVLDTRADVSGYRSFMAGNGVDTEDLWGDPSEWPEHNPADLAGRLKGVRLYASSGDGEPGPLDHGDGPVDGTEAAIMRQNRNFARAAEKAGVKVTTDFYGNGTHTWPYWIRSFERALPLLLPRDGLR</sequence>
<reference evidence="2" key="1">
    <citation type="submission" date="2022-10" db="EMBL/GenBank/DDBJ databases">
        <title>The complete genomes of actinobacterial strains from the NBC collection.</title>
        <authorList>
            <person name="Joergensen T.S."/>
            <person name="Alvarez Arevalo M."/>
            <person name="Sterndorff E.B."/>
            <person name="Faurdal D."/>
            <person name="Vuksanovic O."/>
            <person name="Mourched A.-S."/>
            <person name="Charusanti P."/>
            <person name="Shaw S."/>
            <person name="Blin K."/>
            <person name="Weber T."/>
        </authorList>
    </citation>
    <scope>NUCLEOTIDE SEQUENCE</scope>
    <source>
        <strain evidence="2">NBC_00254</strain>
    </source>
</reference>
<dbReference type="PROSITE" id="PS51257">
    <property type="entry name" value="PROKAR_LIPOPROTEIN"/>
    <property type="match status" value="1"/>
</dbReference>
<protein>
    <submittedName>
        <fullName evidence="2">Esterase family protein</fullName>
    </submittedName>
</protein>
<dbReference type="InterPro" id="IPR029058">
    <property type="entry name" value="AB_hydrolase_fold"/>
</dbReference>
<dbReference type="Gene3D" id="3.40.50.1820">
    <property type="entry name" value="alpha/beta hydrolase"/>
    <property type="match status" value="1"/>
</dbReference>
<name>A0ABZ1T0E3_9ACTN</name>
<evidence type="ECO:0000256" key="1">
    <source>
        <dbReference type="SAM" id="SignalP"/>
    </source>
</evidence>
<keyword evidence="3" id="KW-1185">Reference proteome</keyword>
<dbReference type="Pfam" id="PF00756">
    <property type="entry name" value="Esterase"/>
    <property type="match status" value="1"/>
</dbReference>
<gene>
    <name evidence="2" type="ORF">OG913_14125</name>
</gene>
<dbReference type="EMBL" id="CP108085">
    <property type="protein sequence ID" value="WUP78082.1"/>
    <property type="molecule type" value="Genomic_DNA"/>
</dbReference>
<keyword evidence="1" id="KW-0732">Signal</keyword>
<dbReference type="PANTHER" id="PTHR48098:SF1">
    <property type="entry name" value="DIACYLGLYCEROL ACYLTRANSFERASE_MYCOLYLTRANSFERASE AG85A"/>
    <property type="match status" value="1"/>
</dbReference>
<dbReference type="SUPFAM" id="SSF53474">
    <property type="entry name" value="alpha/beta-Hydrolases"/>
    <property type="match status" value="1"/>
</dbReference>